<feature type="compositionally biased region" description="Low complexity" evidence="27">
    <location>
        <begin position="1543"/>
        <end position="1567"/>
    </location>
</feature>
<evidence type="ECO:0000256" key="12">
    <source>
        <dbReference type="ARBA" id="ARBA00022990"/>
    </source>
</evidence>
<dbReference type="InterPro" id="IPR036910">
    <property type="entry name" value="HMG_box_dom_sf"/>
</dbReference>
<dbReference type="Pfam" id="PF05965">
    <property type="entry name" value="FYRC"/>
    <property type="match status" value="1"/>
</dbReference>
<feature type="region of interest" description="Disordered" evidence="27">
    <location>
        <begin position="4401"/>
        <end position="4433"/>
    </location>
</feature>
<feature type="compositionally biased region" description="Low complexity" evidence="27">
    <location>
        <begin position="1895"/>
        <end position="1927"/>
    </location>
</feature>
<feature type="region of interest" description="Disordered" evidence="27">
    <location>
        <begin position="2375"/>
        <end position="2410"/>
    </location>
</feature>
<feature type="compositionally biased region" description="Low complexity" evidence="27">
    <location>
        <begin position="1747"/>
        <end position="1758"/>
    </location>
</feature>
<dbReference type="Gene3D" id="2.60.120.650">
    <property type="entry name" value="Cupin"/>
    <property type="match status" value="1"/>
</dbReference>
<feature type="compositionally biased region" description="Basic and acidic residues" evidence="27">
    <location>
        <begin position="859"/>
        <end position="879"/>
    </location>
</feature>
<feature type="region of interest" description="Disordered" evidence="27">
    <location>
        <begin position="4189"/>
        <end position="4226"/>
    </location>
</feature>
<comment type="subunit">
    <text evidence="23">Component of the MLL3 complex (also named ASCOM complex), at least composed of catalytic subunit KMT2C/MLL3, ASH2L, RBBP5, WDR5, NCOA6, DPY30, KDM6A, PAXIP1/PTIP, PAGR1 and alpha- and beta-tubulin. Forms a core complex with the evolutionary conserved subcomplex WRAD composed of WDR5, RBBP5, ASH2L/ASH2 and DPY30 subunits; WRAD differentially stimulates the methyltransferase activity. Interacts (via WIN motif) with WDR5.</text>
</comment>
<dbReference type="PROSITE" id="PS50868">
    <property type="entry name" value="POST_SET"/>
    <property type="match status" value="1"/>
</dbReference>
<evidence type="ECO:0000256" key="11">
    <source>
        <dbReference type="ARBA" id="ARBA00022853"/>
    </source>
</evidence>
<dbReference type="InterPro" id="IPR034732">
    <property type="entry name" value="EPHD"/>
</dbReference>
<dbReference type="FunFam" id="3.30.40.10:FF:000002">
    <property type="entry name" value="Histone-lysine N-methyltransferase"/>
    <property type="match status" value="1"/>
</dbReference>
<dbReference type="InterPro" id="IPR046341">
    <property type="entry name" value="SET_dom_sf"/>
</dbReference>
<keyword evidence="17" id="KW-0010">Activator</keyword>
<feature type="region of interest" description="Disordered" evidence="27">
    <location>
        <begin position="3919"/>
        <end position="3980"/>
    </location>
</feature>
<feature type="compositionally biased region" description="Polar residues" evidence="27">
    <location>
        <begin position="1864"/>
        <end position="1887"/>
    </location>
</feature>
<feature type="region of interest" description="Disordered" evidence="27">
    <location>
        <begin position="1537"/>
        <end position="1620"/>
    </location>
</feature>
<dbReference type="Gene3D" id="2.170.270.10">
    <property type="entry name" value="SET domain"/>
    <property type="match status" value="1"/>
</dbReference>
<feature type="region of interest" description="Disordered" evidence="27">
    <location>
        <begin position="2041"/>
        <end position="2077"/>
    </location>
</feature>
<dbReference type="InterPro" id="IPR003889">
    <property type="entry name" value="FYrich_C"/>
</dbReference>
<dbReference type="VEuPathDB" id="VectorBase:CSON001632"/>
<feature type="coiled-coil region" evidence="26">
    <location>
        <begin position="2579"/>
        <end position="2648"/>
    </location>
</feature>
<keyword evidence="19" id="KW-0539">Nucleus</keyword>
<keyword evidence="10" id="KW-0862">Zinc</keyword>
<feature type="region of interest" description="Disordered" evidence="27">
    <location>
        <begin position="2665"/>
        <end position="2762"/>
    </location>
</feature>
<evidence type="ECO:0000259" key="31">
    <source>
        <dbReference type="PROSITE" id="PS51805"/>
    </source>
</evidence>
<feature type="compositionally biased region" description="Basic and acidic residues" evidence="27">
    <location>
        <begin position="164"/>
        <end position="177"/>
    </location>
</feature>
<evidence type="ECO:0000313" key="32">
    <source>
        <dbReference type="EMBL" id="SSX29729.1"/>
    </source>
</evidence>
<evidence type="ECO:0000256" key="17">
    <source>
        <dbReference type="ARBA" id="ARBA00023159"/>
    </source>
</evidence>
<evidence type="ECO:0000256" key="6">
    <source>
        <dbReference type="ARBA" id="ARBA00022691"/>
    </source>
</evidence>
<evidence type="ECO:0000256" key="24">
    <source>
        <dbReference type="ARBA" id="ARBA00072631"/>
    </source>
</evidence>
<feature type="compositionally biased region" description="Low complexity" evidence="27">
    <location>
        <begin position="2913"/>
        <end position="2939"/>
    </location>
</feature>
<feature type="compositionally biased region" description="Basic residues" evidence="27">
    <location>
        <begin position="1059"/>
        <end position="1070"/>
    </location>
</feature>
<evidence type="ECO:0000256" key="19">
    <source>
        <dbReference type="ARBA" id="ARBA00023242"/>
    </source>
</evidence>
<feature type="region of interest" description="Disordered" evidence="27">
    <location>
        <begin position="910"/>
        <end position="932"/>
    </location>
</feature>
<proteinExistence type="predicted"/>
<dbReference type="Pfam" id="PF05964">
    <property type="entry name" value="FYRN"/>
    <property type="match status" value="1"/>
</dbReference>
<dbReference type="CDD" id="cd15510">
    <property type="entry name" value="PHD2_KMT2C_like"/>
    <property type="match status" value="1"/>
</dbReference>
<dbReference type="FunFam" id="2.170.270.10:FF:000003">
    <property type="entry name" value="Histone-lysine N-methyltransferase"/>
    <property type="match status" value="1"/>
</dbReference>
<feature type="compositionally biased region" description="Polar residues" evidence="27">
    <location>
        <begin position="1692"/>
        <end position="1717"/>
    </location>
</feature>
<keyword evidence="14 26" id="KW-0175">Coiled coil</keyword>
<feature type="compositionally biased region" description="Polar residues" evidence="27">
    <location>
        <begin position="1573"/>
        <end position="1599"/>
    </location>
</feature>
<dbReference type="PANTHER" id="PTHR45888:SF6">
    <property type="entry name" value="HL01030P-RELATED"/>
    <property type="match status" value="1"/>
</dbReference>
<dbReference type="FunFam" id="1.10.30.10:FF:000009">
    <property type="entry name" value="Histone-lysine N-methyltransferase"/>
    <property type="match status" value="1"/>
</dbReference>
<dbReference type="GO" id="GO:0003677">
    <property type="term" value="F:DNA binding"/>
    <property type="evidence" value="ECO:0007669"/>
    <property type="project" value="UniProtKB-KW"/>
</dbReference>
<feature type="compositionally biased region" description="Polar residues" evidence="27">
    <location>
        <begin position="3952"/>
        <end position="3980"/>
    </location>
</feature>
<feature type="compositionally biased region" description="Low complexity" evidence="27">
    <location>
        <begin position="2682"/>
        <end position="2693"/>
    </location>
</feature>
<feature type="domain" description="PHD-type" evidence="31">
    <location>
        <begin position="4902"/>
        <end position="5010"/>
    </location>
</feature>
<feature type="compositionally biased region" description="Polar residues" evidence="27">
    <location>
        <begin position="1726"/>
        <end position="1737"/>
    </location>
</feature>
<keyword evidence="18" id="KW-0804">Transcription</keyword>
<dbReference type="InterPro" id="IPR011011">
    <property type="entry name" value="Znf_FYVE_PHD"/>
</dbReference>
<dbReference type="InterPro" id="IPR013083">
    <property type="entry name" value="Znf_RING/FYVE/PHD"/>
</dbReference>
<keyword evidence="3" id="KW-0597">Phosphoprotein</keyword>
<dbReference type="GO" id="GO:0045944">
    <property type="term" value="P:positive regulation of transcription by RNA polymerase II"/>
    <property type="evidence" value="ECO:0007669"/>
    <property type="project" value="TreeGrafter"/>
</dbReference>
<feature type="domain" description="PHD-type" evidence="28">
    <location>
        <begin position="665"/>
        <end position="718"/>
    </location>
</feature>
<feature type="compositionally biased region" description="Low complexity" evidence="27">
    <location>
        <begin position="2732"/>
        <end position="2753"/>
    </location>
</feature>
<feature type="domain" description="PHD-type" evidence="28">
    <location>
        <begin position="792"/>
        <end position="847"/>
    </location>
</feature>
<dbReference type="CDD" id="cd15489">
    <property type="entry name" value="PHD_SF"/>
    <property type="match status" value="1"/>
</dbReference>
<dbReference type="CDD" id="cd15514">
    <property type="entry name" value="PHD6_KMT2C_like"/>
    <property type="match status" value="1"/>
</dbReference>
<feature type="compositionally biased region" description="Low complexity" evidence="27">
    <location>
        <begin position="3933"/>
        <end position="3947"/>
    </location>
</feature>
<evidence type="ECO:0000259" key="28">
    <source>
        <dbReference type="PROSITE" id="PS50016"/>
    </source>
</evidence>
<dbReference type="GO" id="GO:0044666">
    <property type="term" value="C:MLL3/4 complex"/>
    <property type="evidence" value="ECO:0007669"/>
    <property type="project" value="TreeGrafter"/>
</dbReference>
<dbReference type="Pfam" id="PF13771">
    <property type="entry name" value="zf-HC5HC2H"/>
    <property type="match status" value="1"/>
</dbReference>
<keyword evidence="6" id="KW-0949">S-adenosyl-L-methionine</keyword>
<keyword evidence="15" id="KW-0238">DNA-binding</keyword>
<evidence type="ECO:0000256" key="10">
    <source>
        <dbReference type="ARBA" id="ARBA00022833"/>
    </source>
</evidence>
<feature type="compositionally biased region" description="Basic residues" evidence="27">
    <location>
        <begin position="4401"/>
        <end position="4412"/>
    </location>
</feature>
<keyword evidence="16" id="KW-0564">Palmitate</keyword>
<evidence type="ECO:0000256" key="25">
    <source>
        <dbReference type="PROSITE-ProRule" id="PRU00146"/>
    </source>
</evidence>
<feature type="domain" description="Post-SET" evidence="30">
    <location>
        <begin position="5400"/>
        <end position="5416"/>
    </location>
</feature>
<dbReference type="CDD" id="cd19171">
    <property type="entry name" value="SET_KMT2C_2D"/>
    <property type="match status" value="1"/>
</dbReference>
<dbReference type="GO" id="GO:0042800">
    <property type="term" value="F:histone H3K4 methyltransferase activity"/>
    <property type="evidence" value="ECO:0007669"/>
    <property type="project" value="UniProtKB-ARBA"/>
</dbReference>
<comment type="subcellular location">
    <subcellularLocation>
        <location evidence="1">Nucleus</location>
    </subcellularLocation>
</comment>
<feature type="compositionally biased region" description="Low complexity" evidence="27">
    <location>
        <begin position="1604"/>
        <end position="1620"/>
    </location>
</feature>
<feature type="compositionally biased region" description="Low complexity" evidence="27">
    <location>
        <begin position="47"/>
        <end position="56"/>
    </location>
</feature>
<feature type="domain" description="SET" evidence="29">
    <location>
        <begin position="5276"/>
        <end position="5392"/>
    </location>
</feature>
<feature type="region of interest" description="Disordered" evidence="27">
    <location>
        <begin position="1039"/>
        <end position="1072"/>
    </location>
</feature>
<dbReference type="SMART" id="SM00508">
    <property type="entry name" value="PostSET"/>
    <property type="match status" value="1"/>
</dbReference>
<feature type="region of interest" description="Disordered" evidence="27">
    <location>
        <begin position="3991"/>
        <end position="4010"/>
    </location>
</feature>
<dbReference type="GO" id="GO:0016746">
    <property type="term" value="F:acyltransferase activity"/>
    <property type="evidence" value="ECO:0007669"/>
    <property type="project" value="UniProtKB-KW"/>
</dbReference>
<feature type="compositionally biased region" description="Basic and acidic residues" evidence="27">
    <location>
        <begin position="1663"/>
        <end position="1673"/>
    </location>
</feature>
<dbReference type="CDD" id="cd15513">
    <property type="entry name" value="PHD5_KMT2C_like"/>
    <property type="match status" value="1"/>
</dbReference>
<keyword evidence="2" id="KW-0488">Methylation</keyword>
<dbReference type="SMART" id="SM00541">
    <property type="entry name" value="FYRN"/>
    <property type="match status" value="1"/>
</dbReference>
<feature type="domain" description="PHD-type" evidence="28">
    <location>
        <begin position="370"/>
        <end position="421"/>
    </location>
</feature>
<dbReference type="Pfam" id="PF13832">
    <property type="entry name" value="zf-HC5HC2H_2"/>
    <property type="match status" value="1"/>
</dbReference>
<keyword evidence="9 25" id="KW-0863">Zinc-finger</keyword>
<evidence type="ECO:0000256" key="5">
    <source>
        <dbReference type="ARBA" id="ARBA00022679"/>
    </source>
</evidence>
<dbReference type="Pfam" id="PF00628">
    <property type="entry name" value="PHD"/>
    <property type="match status" value="3"/>
</dbReference>
<dbReference type="Gene3D" id="3.30.160.360">
    <property type="match status" value="1"/>
</dbReference>
<feature type="compositionally biased region" description="Basic and acidic residues" evidence="27">
    <location>
        <begin position="2163"/>
        <end position="2173"/>
    </location>
</feature>
<dbReference type="PROSITE" id="PS51542">
    <property type="entry name" value="FYRN"/>
    <property type="match status" value="1"/>
</dbReference>
<organism evidence="32">
    <name type="scientific">Culicoides sonorensis</name>
    <name type="common">Biting midge</name>
    <dbReference type="NCBI Taxonomy" id="179676"/>
    <lineage>
        <taxon>Eukaryota</taxon>
        <taxon>Metazoa</taxon>
        <taxon>Ecdysozoa</taxon>
        <taxon>Arthropoda</taxon>
        <taxon>Hexapoda</taxon>
        <taxon>Insecta</taxon>
        <taxon>Pterygota</taxon>
        <taxon>Neoptera</taxon>
        <taxon>Endopterygota</taxon>
        <taxon>Diptera</taxon>
        <taxon>Nematocera</taxon>
        <taxon>Chironomoidea</taxon>
        <taxon>Ceratopogonidae</taxon>
        <taxon>Ceratopogoninae</taxon>
        <taxon>Culicoides</taxon>
        <taxon>Monoculicoides</taxon>
    </lineage>
</organism>
<dbReference type="InterPro" id="IPR019787">
    <property type="entry name" value="Znf_PHD-finger"/>
</dbReference>
<dbReference type="SMART" id="SM00249">
    <property type="entry name" value="PHD"/>
    <property type="match status" value="8"/>
</dbReference>
<comment type="function">
    <text evidence="22">Histone methyltransferase that catalyzes methyl group transfer from S-adenosyl-L-methionine to the epsilon-amino group of 'Lys-4' of histone H3 (H3K4). Part of chromatin remodeling machinery predominantly forms H3K4me1 methylation marks at active chromatin sites where transcription and DNA repair take place. Likely plays a redundant role with KMT2D in enriching H3K4me1 mark on primed and active enhancer elements.</text>
</comment>
<evidence type="ECO:0000256" key="9">
    <source>
        <dbReference type="ARBA" id="ARBA00022771"/>
    </source>
</evidence>
<accession>A0A336ML50</accession>
<dbReference type="EMBL" id="UFQT01001259">
    <property type="protein sequence ID" value="SSX29729.1"/>
    <property type="molecule type" value="Genomic_DNA"/>
</dbReference>
<feature type="compositionally biased region" description="Basic and acidic residues" evidence="27">
    <location>
        <begin position="3544"/>
        <end position="3554"/>
    </location>
</feature>
<keyword evidence="8" id="KW-0677">Repeat</keyword>
<dbReference type="SUPFAM" id="SSF82199">
    <property type="entry name" value="SET domain"/>
    <property type="match status" value="1"/>
</dbReference>
<dbReference type="GO" id="GO:0005700">
    <property type="term" value="C:polytene chromosome"/>
    <property type="evidence" value="ECO:0007669"/>
    <property type="project" value="UniProtKB-ARBA"/>
</dbReference>
<feature type="region of interest" description="Disordered" evidence="27">
    <location>
        <begin position="1861"/>
        <end position="1945"/>
    </location>
</feature>
<feature type="region of interest" description="Disordered" evidence="27">
    <location>
        <begin position="3533"/>
        <end position="3605"/>
    </location>
</feature>
<dbReference type="Pfam" id="PF00856">
    <property type="entry name" value="SET"/>
    <property type="match status" value="1"/>
</dbReference>
<feature type="compositionally biased region" description="Polar residues" evidence="27">
    <location>
        <begin position="3565"/>
        <end position="3598"/>
    </location>
</feature>
<evidence type="ECO:0000256" key="4">
    <source>
        <dbReference type="ARBA" id="ARBA00022603"/>
    </source>
</evidence>
<evidence type="ECO:0000256" key="2">
    <source>
        <dbReference type="ARBA" id="ARBA00022481"/>
    </source>
</evidence>
<evidence type="ECO:0000256" key="21">
    <source>
        <dbReference type="ARBA" id="ARBA00023315"/>
    </source>
</evidence>
<dbReference type="GO" id="GO:0032259">
    <property type="term" value="P:methylation"/>
    <property type="evidence" value="ECO:0007669"/>
    <property type="project" value="UniProtKB-KW"/>
</dbReference>
<dbReference type="PROSITE" id="PS50016">
    <property type="entry name" value="ZF_PHD_2"/>
    <property type="match status" value="5"/>
</dbReference>
<dbReference type="GO" id="GO:0098687">
    <property type="term" value="C:chromosomal region"/>
    <property type="evidence" value="ECO:0007669"/>
    <property type="project" value="UniProtKB-ARBA"/>
</dbReference>
<dbReference type="SMART" id="SM00542">
    <property type="entry name" value="FYRC"/>
    <property type="match status" value="1"/>
</dbReference>
<feature type="region of interest" description="Disordered" evidence="27">
    <location>
        <begin position="1133"/>
        <end position="1154"/>
    </location>
</feature>
<keyword evidence="12" id="KW-0007">Acetylation</keyword>
<evidence type="ECO:0000256" key="16">
    <source>
        <dbReference type="ARBA" id="ARBA00023139"/>
    </source>
</evidence>
<keyword evidence="20" id="KW-0449">Lipoprotein</keyword>
<feature type="compositionally biased region" description="Low complexity" evidence="27">
    <location>
        <begin position="2175"/>
        <end position="2199"/>
    </location>
</feature>
<evidence type="ECO:0000259" key="29">
    <source>
        <dbReference type="PROSITE" id="PS50280"/>
    </source>
</evidence>
<keyword evidence="11" id="KW-0156">Chromatin regulator</keyword>
<feature type="compositionally biased region" description="Polar residues" evidence="27">
    <location>
        <begin position="2968"/>
        <end position="2977"/>
    </location>
</feature>
<feature type="compositionally biased region" description="Polar residues" evidence="27">
    <location>
        <begin position="1784"/>
        <end position="1801"/>
    </location>
</feature>
<keyword evidence="4" id="KW-0489">Methyltransferase</keyword>
<dbReference type="CDD" id="cd15512">
    <property type="entry name" value="PHD4_KMT2C_like"/>
    <property type="match status" value="1"/>
</dbReference>
<keyword evidence="5" id="KW-0808">Transferase</keyword>
<evidence type="ECO:0000256" key="22">
    <source>
        <dbReference type="ARBA" id="ARBA00058707"/>
    </source>
</evidence>
<sequence>MDSDTFDLPNDIFDTEYTYLNADLIDPKVELSSLDKQPDAPISMEAGSSSSSSGTKIIKKSKSLQQPTGNLKVQVRKRSSGELLSLLSGEYSPEEKCAGSLSDVASALMPAPEEPTYFLEKWPGKLCILCNLGERSQLGQGEMLKMEAEEDEQSNEIVSTTPTLEDKSETTLQDSEKSGNGLNASILASNKRQKGVNKCKIPAANAEYVDELERIGHTEILEFSSNVDNGHYYVHRSCAIWSFGIQRESNGILTNVVPIITQALKTKCSYCSRYGASLVCKMSCSKSFHFPCVAAAGGFQVIQSYTSFCKEHLGQVPLVCTDDINCRTCSGLGDVGNLMMCSRCGDHYHGSCKGIAQLPGVRAGWQCDSCRMCQLCRVPDSAEGRLLACELCDKVYHVNCIRPAMTSVPKYGWKCRCCRICTDCGARTPGAGASSRWHNHYTVCDSCYQQRNKGYSCPVCNRAYRAAAYREMVKCSTCQKFVHATCDPDAELSVYQNKKEANPDYEYVCGPCNKLVKTGRIAAAMRRSSSVDDDSVTSQENLDVEMEIECNEVKINANDIGLGKGKPTSLVASKIAKKRLGLHYGAGITKTKITSGKLPYLKKQRFGDFGRKKSMKSKTAIGVFGTAGVSLQKPLADLTKSLMEDDVNDNRLVLCSAKDKFVLTQDICVMCGAIGTDHEGCLIACAQCGQCYHPYCINIKITKVILEKGWRCLDCTVCEGCGHKNDEARLILCDDCDVSYHIYCMDPPLDFVPHGNWKCKWCANCQKCGANVPGFNCTWMNSYTECGPCASQSTCFVCDEGYADGELIIQCTQCDRWLHCLCDTIRNESEADKCSEEGYSCPLCRPDGMPPPHLRPKKKVPEKSSKTPTDKSKSPEGEKENLLNLEGTHILDGICLSDHGLNQIKYLQSELSKQRPKRKPKTIDLPPPLPKSDGILDAIESVVASTSLDNSMEDVKVDLLDPKEEAEIYKDGMPWSTTDPPPEGFSVFTTEQGTVVLRKKRQRNLQKLGIGGFAVRNRNFRQKDEGEDFESMAQTIDQTGISEQSETTSTLNQPDLNKAKKKPQRKKHKSKLIETYPNYLQEAFFGKTLLEPLPQVKFETQSSDDEIKIEVSEDKTIKLNDEELKLIEALKCKTEKEEQQTSSSSDKPIDNKALSQVQDIKKEETGLDDDENNSDTEALKEMLGLPNDLVDNDLITSIMNEDELSKASAGLDDVNQKDELAEMLTDPHFNLDSLGTMDGKDVEEMFKGVLTDESQESQESIFANSINSGITYSRTSTPQHISNMQSPNIIQSPSRLVPQQQQQQTQQMISNQPGQIISQQQSMHTVAVQQQQQKNIQTIAGMNSPHQAQYHQQNQNPSIQTATGIMPQQAMQLQTPQQHIPLSGQMHQINRGNQFTPMFGPNGEQLQQSLTGPNPTTWQQNVNMQNPQMSGNMIPGMEMNIVGQSSSAIVSDDMSLSGSAPLSYNQKTSERMRLDEALNEDATISCVLYANTNHPELRNEFPIWAERFKQILKKWRALSTEQKAPYLAKARENRSAIRMKKAQQVQPQSSPKDSSSSNPSPATTPQTIIPGTISLSNDQSEQNQTKIVQQQPGSTNQQLHMVGSQQHDQQIPVIQQQSPSQSNVIMPVIANNNQPTSVQPSSQPSSQQQLIEDQEKINAQQKSQREAEQERQWKQLQAIRAQQQQMQQQQQLNFNTDSNNHQQSASDINMSPNSRSQFIAPINKIQHPQSPGASSFTHPGIQRQMSQPGIGPQRPQRPMNQTSFSPQPPGTPQSPHDLFPNPPVQTSIDQFQRSEGNQETFQNQQSQNQSSNQSQNRSPAYQVPQNQSQAGYGHAPGTPRPNFNTNTVRPTVYARPGELFIARGNNTPPFSSPRSDNFQQSSPQEGNRQLRDLLQRQQAPTQSQQSPNPQQSPTQIYDNQNNQQHNPGPGPTDNFRQPLPPGMVQRPTRIPMSGGTIIRNQLLQGGQVVQGPRGLVMNADLRQKFMRPGNVITQQVIMQGGQQYIIGPQGQRIQQPINSSQNLPVEQNALLQQRLQQRPVMVGQQNVQHISQSPQHQNQSQNPQNNEQAGPGSVGDQQEIPDIVTAEIEKLEQEQEETLPGEVEGVGDILGNLGDDDDEIFENLTADFNILEYADPELDSVGEGEKSNFLDSLDLDEPISDTSVDKSDDKKSADPVNVSQNQPQNSINQSQIAQTIQASQQPVQMQSSLQIQQSNIKTSENQQIQQQMILNPNQATGQIHRIKTVPQGQITQQMLPPNFQQIQNQITLQVQQAAAQNRPYAPGSTFENGGVIAIVGVNGNLQFHFGTLGNRQGMIPNRMQPIRVQQTVPNIPGQQQGPRMVHLPGKRIIQQPQVPEQQNTGTVQNQITGQAALVQQLQSSSSGASAPPPPPYPEPPPPYPGAVTNPSSTQDQPLLLEDLVKQEIQEQAQGQPGQTMMNPSLANNPEYEKIHADLIGSTPQTLQNNQTMIQQRPNIAPGSRQFIPGGPVQNFRPQMVQNTQGQSQINMPIQNVPQPPQQTGGPIQQTVPLFDLDLEPAPPVPPENVQTQDDEQIRIKYENWLIKTASELKKQQDYYETEISKLRKSKKTLNTKMRQLKKTGGELSEPDQIELNEVSKEQSKIQKHLEQARKLSKQHSQLKQEYENKKMARMQPQHAQTVAQIAPQSPLMHPGPSPMNPQMMHQPIQSPLQSPSPHMASQSPRDHNSQSAMSPYNTMSQSPRISTPHTPLDENPFSPNNMGPSPSPSLSGRLTSPAPRMTSPQHRMAAPVMPGGRIVTASPGQQFQSQSNIIVQNQFQNQMQQQNNQMQGQMRFIRPQMISNDPNTRMRVPVNFQQGQIQQIRQVQQGQIQGYTSPIGSPQSVSVQVQQQQSDNPQHNRTMIMIQQRQMMQQRQMQSNQNMNQAMSQQINQQMMQQQQQQAQQNMVNQQQMMQQNQYARQSPIHQQPPSPLLSQNNPNSPMTPRSPMVNYAQQHQNPTSPMMVVNSPLMRRPPSTGNPERPQSVESSPRMNQYAIDPNSNAPGGGGGNIQGNPIPYLPPDGFIYRKPGLRGGTPMWNGGISRGKRPPGPQNLQPEKIGKITVIKKKPILIVNAAEVGSSSSTEDSEKGHKLQTNDNVVIVDSSPERILDYDDDNDKSLVAAEVSLSSVAQHIGENDEINIEQYNSGFDNISSSPLGITQSNDDYVLFNSDVVDYVQSEEPTLIGKKEGSTHQVVVDDESQNEIRIIETPNVEVVPSEVILMNPNHGKKIPFNQGNQKITATTEDFEAMIDHGGKESDEAAKKVVSVGTKIINVSKQETPVHITISQAKIPISQIQTQQLQQQKQTTYSRTIIPGTLIRQGATIVASSSAAAVAAHKKDGTQTTAKVSIGNKTIHVPVLKSGFISQQSQQQGKQIQMKKIGGSQSINLIKSPTIIQVGKHSIKTPNIVTLSSLSLSTNINPAILTKAYIRPVNANIQKVEAPTAQGSIAHISGSNAQAASTEKIIQIQSKPSSNISYTKLSSLMMTQDTSLPTKIFEDESVSPDNSTNEISEIIESKPLSQNKTIKKTTESDEKGNNDELLDMMASITGESKLSPETSTTQTIKSDLPNTDDLVSTLSESSQDSKDAIKVVPTSEPKKQGVIPVHVIKSRESSSSPILQGPAGQRLVSVVPQLSPLSQPTELTQNVTNVSQQLRNIMSSINPSTTITQNTVQSTINKISREESENKSDTSFQKHIIKTNEQSSPGTILAAHLQQISSQPPLSAPLTSQQGNIVVVKHIRNPNTKDGQGNGGAGNSTQTIVVMSQPQILPGNSSVIIAQGALNKQQSSILSNQLQQQQNVARIISYAESQSQPPALVVTARQGIINQNSNQNIVAASSSGASILSATLSQPSKNTSANNTMTNLLQTQLTSPSFRRSKSTDEVPAFIKDMPGHISGIKRHSIEASSIKPESVDTDENNVSSTTASSSTNTVKQNEHTPSSSGITIVTNRSTSMPAPQSKSDSDTQNVLLKQLLQNSGSSVSVTPTTSSLSSRPLSNVLSSQSRAPSLGFVSSLEDQLSRPVIPPNLNQPVSITGSGSAILSSQQNNKTITTTPSNSELLKTNTVSTKLVTRETSFVSKPASSVSTTSLPTTSFTTSLHTISHNQSSVSEIRKIIGSTFANKDEGTSFLSSSILQASKISEPPREQPAVSVSKTVESQVQSSIQVSSQISTQNQTQSTLQNQSQTVQTTQQQQLPRIDGGISSGPPPNVVIKKEDMVPTNILQSSLAAQQQRTSVENPNTPAAISAILSQSLNQQQNQPSTIIQNIPQQVITNINSSTAPSTTQLKLEKISVTTPNSQVQQTNPEFVIKQEIKIEKDVDSNQETNVSGSISSFAPNDIKTEIENNSHINSSSTGFVQQNTQSIEKTSQELEAAAKERELAALELKKKKRREYQKNRRQQQLLKNEQMKSGMKKAKKPSKFEEDYDTYIDNLMTQLRQLPPMQILEPLLPRNFNVCSMYGTGDLIKFSTQRNYSFINGDLVGAFGNAELPSVGDYFNIKPFGNLSPVPEQIPISTQRGFYDAEFPPIRFDEGDDRRKYDYGYKDRDNDTPDSIISSSSPECIVWDIPSSYPGLRLIKEEESEDEEQTITRRMSPVIPIVAPVPIRLKPGSVINVEKMHESGSYNKENEGSKDTFSLKSRFGSTTPLKDSSNLTVTLTLTSSAAEDIMGVLRDLANILHIPPPNSYQIVERTQSPPSQRLGLYRIKGKDGKEGQPIDIQTILNGHAKFCLHCDVVILNQVVKAKASDFPLLVNNNKDEFQSDDLYFCSRSCYKQFQWRPTNIREDKMIDNNGTTKSGEFENDDSLMNMDVDDDANKTSLLDGKGEKSRKMTDDFELPPAKAPKLVRWRTYSSTCFPSPPKIKRETEREIVQNLFRMNITVTAGPKTDDTRKCIFCHQVGDGVADGPSRLLNFDVDKWVHLNCALWSDGVYETENGALMNLETALQQSLTTTCYICNQLGATIKCFKNRCASIYHLNCALKDNCVFYKNKTMMCQVHATKSEKDQELTTLSVQRRVYVDRDECRQVASVMHHSELSNLMRVGSLIFLNVGQILPHQLQAFHTSNFIYPIGYKMIRFYWSMRHPNKRCRYVCSIADVCGRPEFRVLVQEQSEEDIELRDHSPKAVWQRILEPIAELRKDNRLIQLFPKFMTGEDLFGLTEPSVVRILESLPGIETLTDYRFKYGRNPLLELPLAINPSGAARTEPKLKQSMAWKKPHTQRTGSTSQRPAFVSTNTAAGEVACPYSKQFVHSKSSQYKKMKQEWRNNVFLARSKIQGLGLYAARDLEKHTMVIEYIGEIIRSELSERREKQYEDKNRGIYMFRLDEDRVVDATLSGGLARYINHSCNPNCVTEIVEVDREVRIIIFAKRRINRGEELSYDYKFDIEDDAHKIQCMCGAPNCRKWMN</sequence>
<dbReference type="Gene3D" id="1.10.30.10">
    <property type="entry name" value="High mobility group box domain"/>
    <property type="match status" value="1"/>
</dbReference>
<feature type="domain" description="PHD-type" evidence="28">
    <location>
        <begin position="715"/>
        <end position="765"/>
    </location>
</feature>
<feature type="compositionally biased region" description="Polar residues" evidence="27">
    <location>
        <begin position="1039"/>
        <end position="1055"/>
    </location>
</feature>
<dbReference type="CDD" id="cd15509">
    <property type="entry name" value="PHD1_KMT2C_like"/>
    <property type="match status" value="1"/>
</dbReference>
<dbReference type="PANTHER" id="PTHR45888">
    <property type="entry name" value="HL01030P-RELATED"/>
    <property type="match status" value="1"/>
</dbReference>
<dbReference type="FunFam" id="3.30.160.360:FF:000001">
    <property type="entry name" value="Histone-lysine N-methyltransferase"/>
    <property type="match status" value="1"/>
</dbReference>
<evidence type="ECO:0000256" key="27">
    <source>
        <dbReference type="SAM" id="MobiDB-lite"/>
    </source>
</evidence>
<dbReference type="SMART" id="SM00317">
    <property type="entry name" value="SET"/>
    <property type="match status" value="1"/>
</dbReference>
<gene>
    <name evidence="32" type="primary">CSON001632</name>
</gene>
<dbReference type="Gene3D" id="3.30.40.10">
    <property type="entry name" value="Zinc/RING finger domain, C3HC4 (zinc finger)"/>
    <property type="match status" value="6"/>
</dbReference>
<evidence type="ECO:0000256" key="20">
    <source>
        <dbReference type="ARBA" id="ARBA00023288"/>
    </source>
</evidence>
<feature type="compositionally biased region" description="Low complexity" evidence="27">
    <location>
        <begin position="4189"/>
        <end position="4209"/>
    </location>
</feature>
<feature type="compositionally biased region" description="Polar residues" evidence="27">
    <location>
        <begin position="1817"/>
        <end position="1830"/>
    </location>
</feature>
<evidence type="ECO:0000259" key="30">
    <source>
        <dbReference type="PROSITE" id="PS50868"/>
    </source>
</evidence>
<feature type="compositionally biased region" description="Low complexity" evidence="27">
    <location>
        <begin position="3992"/>
        <end position="4010"/>
    </location>
</feature>
<feature type="compositionally biased region" description="Low complexity" evidence="27">
    <location>
        <begin position="2048"/>
        <end position="2068"/>
    </location>
</feature>
<keyword evidence="13" id="KW-0805">Transcription regulation</keyword>
<evidence type="ECO:0000256" key="8">
    <source>
        <dbReference type="ARBA" id="ARBA00022737"/>
    </source>
</evidence>
<reference evidence="32" key="1">
    <citation type="submission" date="2018-07" db="EMBL/GenBank/DDBJ databases">
        <authorList>
            <person name="Quirk P.G."/>
            <person name="Krulwich T.A."/>
        </authorList>
    </citation>
    <scope>NUCLEOTIDE SEQUENCE</scope>
</reference>
<protein>
    <recommendedName>
        <fullName evidence="24">Histone-lysine N-methyltransferase 2C</fullName>
    </recommendedName>
</protein>
<feature type="compositionally biased region" description="Low complexity" evidence="27">
    <location>
        <begin position="1674"/>
        <end position="1691"/>
    </location>
</feature>
<dbReference type="GO" id="GO:0003713">
    <property type="term" value="F:transcription coactivator activity"/>
    <property type="evidence" value="ECO:0007669"/>
    <property type="project" value="TreeGrafter"/>
</dbReference>
<feature type="region of interest" description="Disordered" evidence="27">
    <location>
        <begin position="1632"/>
        <end position="1849"/>
    </location>
</feature>
<evidence type="ECO:0000256" key="14">
    <source>
        <dbReference type="ARBA" id="ARBA00023054"/>
    </source>
</evidence>
<dbReference type="GO" id="GO:0008270">
    <property type="term" value="F:zinc ion binding"/>
    <property type="evidence" value="ECO:0007669"/>
    <property type="project" value="UniProtKB-KW"/>
</dbReference>
<feature type="compositionally biased region" description="Low complexity" evidence="27">
    <location>
        <begin position="1802"/>
        <end position="1816"/>
    </location>
</feature>
<name>A0A336ML50_CULSO</name>
<feature type="region of interest" description="Disordered" evidence="27">
    <location>
        <begin position="852"/>
        <end position="879"/>
    </location>
</feature>
<evidence type="ECO:0000256" key="13">
    <source>
        <dbReference type="ARBA" id="ARBA00023015"/>
    </source>
</evidence>
<dbReference type="InterPro" id="IPR003888">
    <property type="entry name" value="FYrich_N"/>
</dbReference>
<dbReference type="InterPro" id="IPR001214">
    <property type="entry name" value="SET_dom"/>
</dbReference>
<evidence type="ECO:0000256" key="1">
    <source>
        <dbReference type="ARBA" id="ARBA00004123"/>
    </source>
</evidence>
<feature type="region of interest" description="Disordered" evidence="27">
    <location>
        <begin position="4799"/>
        <end position="4820"/>
    </location>
</feature>
<evidence type="ECO:0000256" key="26">
    <source>
        <dbReference type="SAM" id="Coils"/>
    </source>
</evidence>
<feature type="region of interest" description="Disordered" evidence="27">
    <location>
        <begin position="2139"/>
        <end position="2199"/>
    </location>
</feature>
<feature type="compositionally biased region" description="Polar residues" evidence="27">
    <location>
        <begin position="2695"/>
        <end position="2725"/>
    </location>
</feature>
<dbReference type="PROSITE" id="PS51805">
    <property type="entry name" value="EPHD"/>
    <property type="match status" value="1"/>
</dbReference>
<evidence type="ECO:0000256" key="15">
    <source>
        <dbReference type="ARBA" id="ARBA00023125"/>
    </source>
</evidence>
<feature type="domain" description="PHD-type" evidence="28">
    <location>
        <begin position="454"/>
        <end position="515"/>
    </location>
</feature>
<evidence type="ECO:0000256" key="3">
    <source>
        <dbReference type="ARBA" id="ARBA00022553"/>
    </source>
</evidence>
<feature type="compositionally biased region" description="Pro residues" evidence="27">
    <location>
        <begin position="2386"/>
        <end position="2400"/>
    </location>
</feature>
<dbReference type="PROSITE" id="PS50280">
    <property type="entry name" value="SET"/>
    <property type="match status" value="1"/>
</dbReference>
<evidence type="ECO:0000256" key="18">
    <source>
        <dbReference type="ARBA" id="ARBA00023163"/>
    </source>
</evidence>
<evidence type="ECO:0000256" key="7">
    <source>
        <dbReference type="ARBA" id="ARBA00022723"/>
    </source>
</evidence>
<dbReference type="CDD" id="cd15666">
    <property type="entry name" value="ePHD2_KMT2C_like"/>
    <property type="match status" value="1"/>
</dbReference>
<feature type="region of interest" description="Disordered" evidence="27">
    <location>
        <begin position="2913"/>
        <end position="3032"/>
    </location>
</feature>
<dbReference type="InterPro" id="IPR003616">
    <property type="entry name" value="Post-SET_dom"/>
</dbReference>
<dbReference type="CDD" id="cd15665">
    <property type="entry name" value="ePHD1_KMT2C_like"/>
    <property type="match status" value="1"/>
</dbReference>
<dbReference type="FunFam" id="3.30.40.10:FF:000407">
    <property type="entry name" value="Histone-lysine N-methyltransferase MLL3"/>
    <property type="match status" value="1"/>
</dbReference>
<keyword evidence="7" id="KW-0479">Metal-binding</keyword>
<feature type="region of interest" description="Disordered" evidence="27">
    <location>
        <begin position="38"/>
        <end position="68"/>
    </location>
</feature>
<feature type="region of interest" description="Disordered" evidence="27">
    <location>
        <begin position="146"/>
        <end position="182"/>
    </location>
</feature>
<dbReference type="FunFam" id="3.30.40.10:FF:000852">
    <property type="entry name" value="Histone-lysine N-methyltransferase 2C"/>
    <property type="match status" value="1"/>
</dbReference>
<dbReference type="PROSITE" id="PS51543">
    <property type="entry name" value="FYRC"/>
    <property type="match status" value="1"/>
</dbReference>
<feature type="compositionally biased region" description="Low complexity" evidence="27">
    <location>
        <begin position="1632"/>
        <end position="1649"/>
    </location>
</feature>
<evidence type="ECO:0000256" key="23">
    <source>
        <dbReference type="ARBA" id="ARBA00065668"/>
    </source>
</evidence>
<keyword evidence="21" id="KW-0012">Acyltransferase</keyword>
<dbReference type="SUPFAM" id="SSF57903">
    <property type="entry name" value="FYVE/PHD zinc finger"/>
    <property type="match status" value="6"/>
</dbReference>
<dbReference type="InterPro" id="IPR001965">
    <property type="entry name" value="Znf_PHD"/>
</dbReference>